<feature type="region of interest" description="Disordered" evidence="1">
    <location>
        <begin position="79"/>
        <end position="113"/>
    </location>
</feature>
<feature type="region of interest" description="Disordered" evidence="1">
    <location>
        <begin position="329"/>
        <end position="363"/>
    </location>
</feature>
<feature type="compositionally biased region" description="Basic and acidic residues" evidence="1">
    <location>
        <begin position="88"/>
        <end position="106"/>
    </location>
</feature>
<evidence type="ECO:0000313" key="2">
    <source>
        <dbReference type="Proteomes" id="UP000887566"/>
    </source>
</evidence>
<dbReference type="AlphaFoldDB" id="A0A914W0N4"/>
<dbReference type="WBParaSite" id="PSAMB.scaffold2790size21283.g19158.t1">
    <property type="protein sequence ID" value="PSAMB.scaffold2790size21283.g19158.t1"/>
    <property type="gene ID" value="PSAMB.scaffold2790size21283.g19158"/>
</dbReference>
<proteinExistence type="predicted"/>
<feature type="region of interest" description="Disordered" evidence="1">
    <location>
        <begin position="198"/>
        <end position="220"/>
    </location>
</feature>
<keyword evidence="2" id="KW-1185">Reference proteome</keyword>
<evidence type="ECO:0000313" key="3">
    <source>
        <dbReference type="WBParaSite" id="PSAMB.scaffold2790size21283.g19158.t1"/>
    </source>
</evidence>
<accession>A0A914W0N4</accession>
<sequence length="363" mass="40711">MQRNPETSVKTITEQRVTKRLGIFGYSKQSEPALRIPDMPAPIVQRMQQDIKNIVNSVRCERAQADERHWAFATAITDQQQQQPLLQQKRDDGCPRKQPRLDRSDFAEAEASTSTTVVDCNDSRMATETARDYTSRSADRRRRWSMFAKDPPFGEIAERILKVVPFVPLQQGKGETYSTAAHRLILTMYAQMNPSLFKTESTKSPETDSSTSIAADEKSPQMDDRLLDQTPEELLTAVSELIGWDYAIQPSSSMGPGDWALDSEPQSPLTMHNEFVFRSPYRPSFSRAQSSASCSPVSSVGTQPFSLDLGDDSFGMEYNIYSIMEEFEPLVGSPPNSPPPSPIDDFNRRIPPPDNATSSLILF</sequence>
<dbReference type="Proteomes" id="UP000887566">
    <property type="component" value="Unplaced"/>
</dbReference>
<reference evidence="3" key="1">
    <citation type="submission" date="2022-11" db="UniProtKB">
        <authorList>
            <consortium name="WormBaseParasite"/>
        </authorList>
    </citation>
    <scope>IDENTIFICATION</scope>
</reference>
<protein>
    <submittedName>
        <fullName evidence="3">Uncharacterized protein</fullName>
    </submittedName>
</protein>
<name>A0A914W0N4_9BILA</name>
<evidence type="ECO:0000256" key="1">
    <source>
        <dbReference type="SAM" id="MobiDB-lite"/>
    </source>
</evidence>
<organism evidence="2 3">
    <name type="scientific">Plectus sambesii</name>
    <dbReference type="NCBI Taxonomy" id="2011161"/>
    <lineage>
        <taxon>Eukaryota</taxon>
        <taxon>Metazoa</taxon>
        <taxon>Ecdysozoa</taxon>
        <taxon>Nematoda</taxon>
        <taxon>Chromadorea</taxon>
        <taxon>Plectida</taxon>
        <taxon>Plectina</taxon>
        <taxon>Plectoidea</taxon>
        <taxon>Plectidae</taxon>
        <taxon>Plectus</taxon>
    </lineage>
</organism>